<evidence type="ECO:0000313" key="2">
    <source>
        <dbReference type="EMBL" id="KAF4340228.1"/>
    </source>
</evidence>
<accession>A0A9P5DZK5</accession>
<dbReference type="OrthoDB" id="5105828at2759"/>
<dbReference type="EMBL" id="PVQB02000246">
    <property type="protein sequence ID" value="KAF4340228.1"/>
    <property type="molecule type" value="Genomic_DNA"/>
</dbReference>
<organism evidence="2 3">
    <name type="scientific">Fusarium beomiforme</name>
    <dbReference type="NCBI Taxonomy" id="44412"/>
    <lineage>
        <taxon>Eukaryota</taxon>
        <taxon>Fungi</taxon>
        <taxon>Dikarya</taxon>
        <taxon>Ascomycota</taxon>
        <taxon>Pezizomycotina</taxon>
        <taxon>Sordariomycetes</taxon>
        <taxon>Hypocreomycetidae</taxon>
        <taxon>Hypocreales</taxon>
        <taxon>Nectriaceae</taxon>
        <taxon>Fusarium</taxon>
        <taxon>Fusarium burgessii species complex</taxon>
    </lineage>
</organism>
<feature type="compositionally biased region" description="Low complexity" evidence="1">
    <location>
        <begin position="7"/>
        <end position="17"/>
    </location>
</feature>
<evidence type="ECO:0000256" key="1">
    <source>
        <dbReference type="SAM" id="MobiDB-lite"/>
    </source>
</evidence>
<sequence length="238" mass="26739">MSENQLPPSSSQRSVRPPVTPRNQLSKTEVGDGSQRRPVSLLELAPIAPRARGRPRGSKNRSKISKTTYRTPQTRLPDQEQALGDCNDSHRSRMDDDYIPDDDEDIPSQAAEHSQLGDKQVLVPHNSRESRAFAELHQTYCYSVHQLRQQNGQSIPVTKEAMEEREQADLLRLMEEKVWSQTKEDELSASWENGLIKAAIKRSPRGGSDLSATFIQDVSSSLQHGPFVSTLSVSRLRI</sequence>
<gene>
    <name evidence="2" type="ORF">FBEOM_5925</name>
</gene>
<feature type="compositionally biased region" description="Polar residues" evidence="1">
    <location>
        <begin position="65"/>
        <end position="76"/>
    </location>
</feature>
<feature type="region of interest" description="Disordered" evidence="1">
    <location>
        <begin position="1"/>
        <end position="120"/>
    </location>
</feature>
<comment type="caution">
    <text evidence="2">The sequence shown here is derived from an EMBL/GenBank/DDBJ whole genome shotgun (WGS) entry which is preliminary data.</text>
</comment>
<protein>
    <submittedName>
        <fullName evidence="2">Uncharacterized protein</fullName>
    </submittedName>
</protein>
<proteinExistence type="predicted"/>
<dbReference type="Proteomes" id="UP000730481">
    <property type="component" value="Unassembled WGS sequence"/>
</dbReference>
<reference evidence="2" key="2">
    <citation type="submission" date="2020-02" db="EMBL/GenBank/DDBJ databases">
        <title>Identification and distribution of gene clusters putatively required for synthesis of sphingolipid metabolism inhibitors in phylogenetically diverse species of the filamentous fungus Fusarium.</title>
        <authorList>
            <person name="Kim H.-S."/>
            <person name="Busman M."/>
            <person name="Brown D.W."/>
            <person name="Divon H."/>
            <person name="Uhlig S."/>
            <person name="Proctor R.H."/>
        </authorList>
    </citation>
    <scope>NUCLEOTIDE SEQUENCE</scope>
    <source>
        <strain evidence="2">NRRL 25174</strain>
    </source>
</reference>
<feature type="compositionally biased region" description="Acidic residues" evidence="1">
    <location>
        <begin position="97"/>
        <end position="106"/>
    </location>
</feature>
<feature type="compositionally biased region" description="Basic residues" evidence="1">
    <location>
        <begin position="51"/>
        <end position="64"/>
    </location>
</feature>
<dbReference type="AlphaFoldDB" id="A0A9P5DZK5"/>
<feature type="compositionally biased region" description="Basic and acidic residues" evidence="1">
    <location>
        <begin position="87"/>
        <end position="96"/>
    </location>
</feature>
<name>A0A9P5DZK5_9HYPO</name>
<evidence type="ECO:0000313" key="3">
    <source>
        <dbReference type="Proteomes" id="UP000730481"/>
    </source>
</evidence>
<keyword evidence="3" id="KW-1185">Reference proteome</keyword>
<reference evidence="2" key="1">
    <citation type="journal article" date="2017" name="Mycologia">
        <title>Fusarium algeriense, sp. nov., a novel toxigenic crown rot pathogen of durum wheat from Algeria is nested in the Fusarium burgessii species complex.</title>
        <authorList>
            <person name="Laraba I."/>
            <person name="Keddad A."/>
            <person name="Boureghda H."/>
            <person name="Abdallah N."/>
            <person name="Vaughan M.M."/>
            <person name="Proctor R.H."/>
            <person name="Busman M."/>
            <person name="O'Donnell K."/>
        </authorList>
    </citation>
    <scope>NUCLEOTIDE SEQUENCE</scope>
    <source>
        <strain evidence="2">NRRL 25174</strain>
    </source>
</reference>